<protein>
    <submittedName>
        <fullName evidence="4">Ribonuclease H-like domain-containing protein</fullName>
    </submittedName>
</protein>
<feature type="domain" description="Integrase catalytic" evidence="3">
    <location>
        <begin position="1"/>
        <end position="96"/>
    </location>
</feature>
<dbReference type="InterPro" id="IPR036397">
    <property type="entry name" value="RNaseH_sf"/>
</dbReference>
<evidence type="ECO:0000313" key="4">
    <source>
        <dbReference type="EMBL" id="GEU65059.1"/>
    </source>
</evidence>
<accession>A0A6L2LVA7</accession>
<feature type="region of interest" description="Disordered" evidence="2">
    <location>
        <begin position="491"/>
        <end position="511"/>
    </location>
</feature>
<sequence>MRCDNGTEFKNSYIIELYGSKGIKREYSNARTPQQNRVAERKNRTLIKAARTKLAHSKLPTMFWIKAVRTACYVLNRVLVTNPHNKTPYALLTGNIPSVSHFKLFGCHVTILNTSDHLGKFDGKANEGYIVGYSTSNKAYKVYNVPNKRVEETMNLTYLEEKPNVHGLGHEWYFDLDYLTDTLSYKHVQANQSTGTQEASTNLTGTQDVDSDSDCDKQVIIVPSYPSHSIQGTEPKDTSGDEVDDSPLNSTDRFFQKELARLKGQEQRATSDAERLGLGFANDAEVLQKRASRKTVPLGSIPVPTRSIPVPSGDTMVSTDDVPVHTIVQLTHFLTMSLQQDSPVHQTLEIMIPHMVLVDLPEGKYAIGTKWILKNKRDARGIVVRNKARLVAQPLPLTWDLWFIRWMLRVRFFMEELMMRYMSLKLRVLWILNIPRRPKRSSKLYMDFIKHQELGLQVQQRPDGMFISQDKYVQEILNKFDLGSVKTATTPYEAPKPKSKNKSDSPINNQVTPTTLDLEAVKKIFKYLKGQPKLGLWYPRESPFVLKAYSDCDYAGANKDRKSTTGGCQFLGRRLISWQCNKQTIMATSSTEAEYVAAANCYVSTLNCDQLPAQNLNPSSTSSMAALRYKDGHNKVGYLLKSTGSDNYHQIIEFLKASHIRSPELGPPAIQATIDKTPYTITEDLVRSQFQLADDGGIDDLPIVEIYAGMDNLGPLAIAIICLFDGRQFNWSSYIFKGMAINIGNAKKILMYLRFLQAILGIETRIKRQYKVLKFSSKLFANMRLNFEGHPMPLLAAMLSQDQKGKGAGVATQAVPQHMPVPDQPQDHLSTPPRQQTSDPNALVFEHGQSSDPNIASFSQTHETGADPFANVEDEPLEALSICLHQGPLKLPLQKVYSLETELKDHKKLFKDVVGKLVKKVKPMEVKLQTMKKKMVVSDSNQEEGGKQDVDLDALIALANAAVTVDLNIPHGGASDTPAASTSVPADVPTSAYVPTGSTSVPVDVPPSAAPADVSNKGKTPMVEEDITVKERKFKQMQDDRLGEQAAKRLHDEEQAQVDRQRAELQRRRQQETLLGDDVFEDNFLARMAALIKRKMQALAKKLAKERRNRPMTQGQQRTYMRQFVKNQSSAVYSTGWSMAYVKSFTDDQLKEEFEKIRKVLFDSHEGGKGSFVWQNQHLWQIRSWRLYTLSNVYVLETVSREVVYMFADVSYPFSIKLMERMLKHKLEIDKDGVGNDMTTAEQLIQVFNSPMLHLLRVEMVINSPWIMPILGTKELASPEQTALDAVYSRDILRICADFSSILVKTQSLRYVVLTGRVVVPAGRYVVSAVNIIIVSSGRLSLIPTGRVLTPGRIQIAIPR</sequence>
<dbReference type="Gene3D" id="3.30.420.10">
    <property type="entry name" value="Ribonuclease H-like superfamily/Ribonuclease H"/>
    <property type="match status" value="1"/>
</dbReference>
<evidence type="ECO:0000256" key="1">
    <source>
        <dbReference type="SAM" id="Coils"/>
    </source>
</evidence>
<proteinExistence type="predicted"/>
<dbReference type="Pfam" id="PF25597">
    <property type="entry name" value="SH3_retrovirus"/>
    <property type="match status" value="1"/>
</dbReference>
<feature type="region of interest" description="Disordered" evidence="2">
    <location>
        <begin position="807"/>
        <end position="869"/>
    </location>
</feature>
<feature type="compositionally biased region" description="Polar residues" evidence="2">
    <location>
        <begin position="827"/>
        <end position="840"/>
    </location>
</feature>
<feature type="compositionally biased region" description="Polar residues" evidence="2">
    <location>
        <begin position="192"/>
        <end position="208"/>
    </location>
</feature>
<reference evidence="4" key="1">
    <citation type="journal article" date="2019" name="Sci. Rep.">
        <title>Draft genome of Tanacetum cinerariifolium, the natural source of mosquito coil.</title>
        <authorList>
            <person name="Yamashiro T."/>
            <person name="Shiraishi A."/>
            <person name="Satake H."/>
            <person name="Nakayama K."/>
        </authorList>
    </citation>
    <scope>NUCLEOTIDE SEQUENCE</scope>
</reference>
<feature type="region of interest" description="Disordered" evidence="2">
    <location>
        <begin position="192"/>
        <end position="249"/>
    </location>
</feature>
<dbReference type="InterPro" id="IPR012337">
    <property type="entry name" value="RNaseH-like_sf"/>
</dbReference>
<feature type="coiled-coil region" evidence="1">
    <location>
        <begin position="1044"/>
        <end position="1109"/>
    </location>
</feature>
<feature type="region of interest" description="Disordered" evidence="2">
    <location>
        <begin position="997"/>
        <end position="1018"/>
    </location>
</feature>
<comment type="caution">
    <text evidence="4">The sequence shown here is derived from an EMBL/GenBank/DDBJ whole genome shotgun (WGS) entry which is preliminary data.</text>
</comment>
<organism evidence="4">
    <name type="scientific">Tanacetum cinerariifolium</name>
    <name type="common">Dalmatian daisy</name>
    <name type="synonym">Chrysanthemum cinerariifolium</name>
    <dbReference type="NCBI Taxonomy" id="118510"/>
    <lineage>
        <taxon>Eukaryota</taxon>
        <taxon>Viridiplantae</taxon>
        <taxon>Streptophyta</taxon>
        <taxon>Embryophyta</taxon>
        <taxon>Tracheophyta</taxon>
        <taxon>Spermatophyta</taxon>
        <taxon>Magnoliopsida</taxon>
        <taxon>eudicotyledons</taxon>
        <taxon>Gunneridae</taxon>
        <taxon>Pentapetalae</taxon>
        <taxon>asterids</taxon>
        <taxon>campanulids</taxon>
        <taxon>Asterales</taxon>
        <taxon>Asteraceae</taxon>
        <taxon>Asteroideae</taxon>
        <taxon>Anthemideae</taxon>
        <taxon>Anthemidinae</taxon>
        <taxon>Tanacetum</taxon>
    </lineage>
</organism>
<dbReference type="InterPro" id="IPR057670">
    <property type="entry name" value="SH3_retrovirus"/>
</dbReference>
<dbReference type="PANTHER" id="PTHR42648">
    <property type="entry name" value="TRANSPOSASE, PUTATIVE-RELATED"/>
    <property type="match status" value="1"/>
</dbReference>
<dbReference type="GO" id="GO:0003676">
    <property type="term" value="F:nucleic acid binding"/>
    <property type="evidence" value="ECO:0007669"/>
    <property type="project" value="InterPro"/>
</dbReference>
<evidence type="ECO:0000259" key="3">
    <source>
        <dbReference type="PROSITE" id="PS50994"/>
    </source>
</evidence>
<dbReference type="InterPro" id="IPR001584">
    <property type="entry name" value="Integrase_cat-core"/>
</dbReference>
<dbReference type="InterPro" id="IPR039537">
    <property type="entry name" value="Retrotran_Ty1/copia-like"/>
</dbReference>
<dbReference type="GO" id="GO:0015074">
    <property type="term" value="P:DNA integration"/>
    <property type="evidence" value="ECO:0007669"/>
    <property type="project" value="InterPro"/>
</dbReference>
<feature type="compositionally biased region" description="Polar residues" evidence="2">
    <location>
        <begin position="848"/>
        <end position="863"/>
    </location>
</feature>
<dbReference type="CDD" id="cd09272">
    <property type="entry name" value="RNase_HI_RT_Ty1"/>
    <property type="match status" value="1"/>
</dbReference>
<name>A0A6L2LVA7_TANCI</name>
<dbReference type="EMBL" id="BKCJ010005129">
    <property type="protein sequence ID" value="GEU65059.1"/>
    <property type="molecule type" value="Genomic_DNA"/>
</dbReference>
<dbReference type="PANTHER" id="PTHR42648:SF32">
    <property type="entry name" value="RIBONUCLEASE H-LIKE DOMAIN, GAG-PRE-INTEGRASE DOMAIN PROTEIN-RELATED"/>
    <property type="match status" value="1"/>
</dbReference>
<evidence type="ECO:0000256" key="2">
    <source>
        <dbReference type="SAM" id="MobiDB-lite"/>
    </source>
</evidence>
<dbReference type="SUPFAM" id="SSF53098">
    <property type="entry name" value="Ribonuclease H-like"/>
    <property type="match status" value="1"/>
</dbReference>
<dbReference type="PROSITE" id="PS50994">
    <property type="entry name" value="INTEGRASE"/>
    <property type="match status" value="1"/>
</dbReference>
<gene>
    <name evidence="4" type="ORF">Tci_037037</name>
</gene>
<keyword evidence="1" id="KW-0175">Coiled coil</keyword>